<reference evidence="1 2" key="1">
    <citation type="submission" date="2021-06" db="EMBL/GenBank/DDBJ databases">
        <title>A haploid diamondback moth (Plutella xylostella L.) genome assembly resolves 31 chromosomes and identifies a diamide resistance mutation.</title>
        <authorList>
            <person name="Ward C.M."/>
            <person name="Perry K.D."/>
            <person name="Baker G."/>
            <person name="Powis K."/>
            <person name="Heckel D.G."/>
            <person name="Baxter S.W."/>
        </authorList>
    </citation>
    <scope>NUCLEOTIDE SEQUENCE [LARGE SCALE GENOMIC DNA]</scope>
    <source>
        <strain evidence="1 2">LV</strain>
        <tissue evidence="1">Single pupa</tissue>
    </source>
</reference>
<evidence type="ECO:0000313" key="2">
    <source>
        <dbReference type="Proteomes" id="UP000823941"/>
    </source>
</evidence>
<sequence length="50" mass="5756">MSGWYLPIKAVVEAEASTFPEYVRKTILAGRFKLNEPYFKPLLPVERAVE</sequence>
<dbReference type="EMBL" id="JAHIBW010000013">
    <property type="protein sequence ID" value="KAG7305305.1"/>
    <property type="molecule type" value="Genomic_DNA"/>
</dbReference>
<accession>A0ABQ7QJ93</accession>
<comment type="caution">
    <text evidence="1">The sequence shown here is derived from an EMBL/GenBank/DDBJ whole genome shotgun (WGS) entry which is preliminary data.</text>
</comment>
<evidence type="ECO:0000313" key="1">
    <source>
        <dbReference type="EMBL" id="KAG7305305.1"/>
    </source>
</evidence>
<proteinExistence type="predicted"/>
<organism evidence="1 2">
    <name type="scientific">Plutella xylostella</name>
    <name type="common">Diamondback moth</name>
    <name type="synonym">Plutella maculipennis</name>
    <dbReference type="NCBI Taxonomy" id="51655"/>
    <lineage>
        <taxon>Eukaryota</taxon>
        <taxon>Metazoa</taxon>
        <taxon>Ecdysozoa</taxon>
        <taxon>Arthropoda</taxon>
        <taxon>Hexapoda</taxon>
        <taxon>Insecta</taxon>
        <taxon>Pterygota</taxon>
        <taxon>Neoptera</taxon>
        <taxon>Endopterygota</taxon>
        <taxon>Lepidoptera</taxon>
        <taxon>Glossata</taxon>
        <taxon>Ditrysia</taxon>
        <taxon>Yponomeutoidea</taxon>
        <taxon>Plutellidae</taxon>
        <taxon>Plutella</taxon>
    </lineage>
</organism>
<name>A0ABQ7QJ93_PLUXY</name>
<protein>
    <submittedName>
        <fullName evidence="1">Uncharacterized protein</fullName>
    </submittedName>
</protein>
<gene>
    <name evidence="1" type="ORF">JYU34_009362</name>
</gene>
<keyword evidence="2" id="KW-1185">Reference proteome</keyword>
<dbReference type="Proteomes" id="UP000823941">
    <property type="component" value="Chromosome 13"/>
</dbReference>